<evidence type="ECO:0000256" key="1">
    <source>
        <dbReference type="SAM" id="MobiDB-lite"/>
    </source>
</evidence>
<proteinExistence type="predicted"/>
<dbReference type="AlphaFoldDB" id="A0ABD0N0F1"/>
<evidence type="ECO:0000313" key="3">
    <source>
        <dbReference type="Proteomes" id="UP001529510"/>
    </source>
</evidence>
<feature type="non-terminal residue" evidence="2">
    <location>
        <position position="50"/>
    </location>
</feature>
<accession>A0ABD0N0F1</accession>
<dbReference type="EMBL" id="JAMKFB020000025">
    <property type="protein sequence ID" value="KAL0155659.1"/>
    <property type="molecule type" value="Genomic_DNA"/>
</dbReference>
<sequence>NPMTAVYAISANRPGYSDYFVLSPPSSYRSPSWMSYPPEPEDLPRQWNDT</sequence>
<dbReference type="PANTHER" id="PTHR21590">
    <property type="entry name" value="SEA DOMAIN-CONTAINING PROTEIN"/>
    <property type="match status" value="1"/>
</dbReference>
<name>A0ABD0N0F1_CIRMR</name>
<reference evidence="2 3" key="1">
    <citation type="submission" date="2024-05" db="EMBL/GenBank/DDBJ databases">
        <title>Genome sequencing and assembly of Indian major carp, Cirrhinus mrigala (Hamilton, 1822).</title>
        <authorList>
            <person name="Mohindra V."/>
            <person name="Chowdhury L.M."/>
            <person name="Lal K."/>
            <person name="Jena J.K."/>
        </authorList>
    </citation>
    <scope>NUCLEOTIDE SEQUENCE [LARGE SCALE GENOMIC DNA]</scope>
    <source>
        <strain evidence="2">CM1030</strain>
        <tissue evidence="2">Blood</tissue>
    </source>
</reference>
<evidence type="ECO:0000313" key="2">
    <source>
        <dbReference type="EMBL" id="KAL0155659.1"/>
    </source>
</evidence>
<organism evidence="2 3">
    <name type="scientific">Cirrhinus mrigala</name>
    <name type="common">Mrigala</name>
    <dbReference type="NCBI Taxonomy" id="683832"/>
    <lineage>
        <taxon>Eukaryota</taxon>
        <taxon>Metazoa</taxon>
        <taxon>Chordata</taxon>
        <taxon>Craniata</taxon>
        <taxon>Vertebrata</taxon>
        <taxon>Euteleostomi</taxon>
        <taxon>Actinopterygii</taxon>
        <taxon>Neopterygii</taxon>
        <taxon>Teleostei</taxon>
        <taxon>Ostariophysi</taxon>
        <taxon>Cypriniformes</taxon>
        <taxon>Cyprinidae</taxon>
        <taxon>Labeoninae</taxon>
        <taxon>Labeonini</taxon>
        <taxon>Cirrhinus</taxon>
    </lineage>
</organism>
<keyword evidence="3" id="KW-1185">Reference proteome</keyword>
<feature type="region of interest" description="Disordered" evidence="1">
    <location>
        <begin position="28"/>
        <end position="50"/>
    </location>
</feature>
<dbReference type="PANTHER" id="PTHR21590:SF3">
    <property type="entry name" value="UPF0606 PROTEIN KIAA1549L"/>
    <property type="match status" value="1"/>
</dbReference>
<comment type="caution">
    <text evidence="2">The sequence shown here is derived from an EMBL/GenBank/DDBJ whole genome shotgun (WGS) entry which is preliminary data.</text>
</comment>
<gene>
    <name evidence="2" type="ORF">M9458_049922</name>
</gene>
<dbReference type="Proteomes" id="UP001529510">
    <property type="component" value="Unassembled WGS sequence"/>
</dbReference>
<protein>
    <submittedName>
        <fullName evidence="2">Uncharacterized protein</fullName>
    </submittedName>
</protein>
<feature type="non-terminal residue" evidence="2">
    <location>
        <position position="1"/>
    </location>
</feature>